<accession>A0AAD2HLP7</accession>
<evidence type="ECO:0000313" key="2">
    <source>
        <dbReference type="Proteomes" id="UP001295794"/>
    </source>
</evidence>
<reference evidence="1" key="1">
    <citation type="submission" date="2023-11" db="EMBL/GenBank/DDBJ databases">
        <authorList>
            <person name="De Vega J J."/>
            <person name="De Vega J J."/>
        </authorList>
    </citation>
    <scope>NUCLEOTIDE SEQUENCE</scope>
</reference>
<evidence type="ECO:0000313" key="1">
    <source>
        <dbReference type="EMBL" id="CAK5278323.1"/>
    </source>
</evidence>
<gene>
    <name evidence="1" type="ORF">MYCIT1_LOCUS27606</name>
</gene>
<keyword evidence="2" id="KW-1185">Reference proteome</keyword>
<dbReference type="AlphaFoldDB" id="A0AAD2HLP7"/>
<organism evidence="1 2">
    <name type="scientific">Mycena citricolor</name>
    <dbReference type="NCBI Taxonomy" id="2018698"/>
    <lineage>
        <taxon>Eukaryota</taxon>
        <taxon>Fungi</taxon>
        <taxon>Dikarya</taxon>
        <taxon>Basidiomycota</taxon>
        <taxon>Agaricomycotina</taxon>
        <taxon>Agaricomycetes</taxon>
        <taxon>Agaricomycetidae</taxon>
        <taxon>Agaricales</taxon>
        <taxon>Marasmiineae</taxon>
        <taxon>Mycenaceae</taxon>
        <taxon>Mycena</taxon>
    </lineage>
</organism>
<dbReference type="EMBL" id="CAVNYO010000421">
    <property type="protein sequence ID" value="CAK5278323.1"/>
    <property type="molecule type" value="Genomic_DNA"/>
</dbReference>
<comment type="caution">
    <text evidence="1">The sequence shown here is derived from an EMBL/GenBank/DDBJ whole genome shotgun (WGS) entry which is preliminary data.</text>
</comment>
<protein>
    <submittedName>
        <fullName evidence="1">Uncharacterized protein</fullName>
    </submittedName>
</protein>
<proteinExistence type="predicted"/>
<sequence>MVVPATMSSLKCPSSKSLPVRVTAEQGRVAKHSRPHRRGVQC</sequence>
<name>A0AAD2HLP7_9AGAR</name>
<dbReference type="Proteomes" id="UP001295794">
    <property type="component" value="Unassembled WGS sequence"/>
</dbReference>